<dbReference type="Gene3D" id="1.10.10.60">
    <property type="entry name" value="Homeodomain-like"/>
    <property type="match status" value="2"/>
</dbReference>
<dbReference type="EMBL" id="JABMKX010000006">
    <property type="protein sequence ID" value="NQX46285.1"/>
    <property type="molecule type" value="Genomic_DNA"/>
</dbReference>
<reference evidence="5 6" key="1">
    <citation type="submission" date="2020-05" db="EMBL/GenBank/DDBJ databases">
        <title>Paenibacillus glebae, sp. nov., Paenibacillus humi sp. nov., Paenibacillus pedi sp. nov., Paenibacillus terrestris sp. nov. and Paenibacillus terricola sp. nov., isolated from a forest top soil sample.</title>
        <authorList>
            <person name="Qi S."/>
            <person name="Carlier A."/>
            <person name="Cnockaert M."/>
            <person name="Vandamme P."/>
        </authorList>
    </citation>
    <scope>NUCLEOTIDE SEQUENCE [LARGE SCALE GENOMIC DNA]</scope>
    <source>
        <strain evidence="5 6">LMG 29502</strain>
    </source>
</reference>
<keyword evidence="6" id="KW-1185">Reference proteome</keyword>
<dbReference type="InterPro" id="IPR014710">
    <property type="entry name" value="RmlC-like_jellyroll"/>
</dbReference>
<dbReference type="Proteomes" id="UP000711047">
    <property type="component" value="Unassembled WGS sequence"/>
</dbReference>
<dbReference type="RefSeq" id="WP_173133513.1">
    <property type="nucleotide sequence ID" value="NZ_JABMKX010000006.1"/>
</dbReference>
<proteinExistence type="predicted"/>
<keyword evidence="1" id="KW-0805">Transcription regulation</keyword>
<organism evidence="5 6">
    <name type="scientific">Paenibacillus tritici</name>
    <dbReference type="NCBI Taxonomy" id="1873425"/>
    <lineage>
        <taxon>Bacteria</taxon>
        <taxon>Bacillati</taxon>
        <taxon>Bacillota</taxon>
        <taxon>Bacilli</taxon>
        <taxon>Bacillales</taxon>
        <taxon>Paenibacillaceae</taxon>
        <taxon>Paenibacillus</taxon>
    </lineage>
</organism>
<evidence type="ECO:0000256" key="1">
    <source>
        <dbReference type="ARBA" id="ARBA00023015"/>
    </source>
</evidence>
<name>A0ABX2DPE3_9BACL</name>
<evidence type="ECO:0000313" key="5">
    <source>
        <dbReference type="EMBL" id="NQX46285.1"/>
    </source>
</evidence>
<gene>
    <name evidence="5" type="ORF">HQN87_13170</name>
</gene>
<dbReference type="PROSITE" id="PS01124">
    <property type="entry name" value="HTH_ARAC_FAMILY_2"/>
    <property type="match status" value="1"/>
</dbReference>
<dbReference type="InterPro" id="IPR018060">
    <property type="entry name" value="HTH_AraC"/>
</dbReference>
<evidence type="ECO:0000256" key="2">
    <source>
        <dbReference type="ARBA" id="ARBA00023125"/>
    </source>
</evidence>
<dbReference type="InterPro" id="IPR009057">
    <property type="entry name" value="Homeodomain-like_sf"/>
</dbReference>
<dbReference type="InterPro" id="IPR003313">
    <property type="entry name" value="AraC-bd"/>
</dbReference>
<dbReference type="Pfam" id="PF02311">
    <property type="entry name" value="AraC_binding"/>
    <property type="match status" value="1"/>
</dbReference>
<dbReference type="Pfam" id="PF12833">
    <property type="entry name" value="HTH_18"/>
    <property type="match status" value="1"/>
</dbReference>
<evidence type="ECO:0000313" key="6">
    <source>
        <dbReference type="Proteomes" id="UP000711047"/>
    </source>
</evidence>
<comment type="caution">
    <text evidence="5">The sequence shown here is derived from an EMBL/GenBank/DDBJ whole genome shotgun (WGS) entry which is preliminary data.</text>
</comment>
<feature type="domain" description="HTH araC/xylS-type" evidence="4">
    <location>
        <begin position="195"/>
        <end position="300"/>
    </location>
</feature>
<dbReference type="PANTHER" id="PTHR43280:SF28">
    <property type="entry name" value="HTH-TYPE TRANSCRIPTIONAL ACTIVATOR RHAS"/>
    <property type="match status" value="1"/>
</dbReference>
<dbReference type="PANTHER" id="PTHR43280">
    <property type="entry name" value="ARAC-FAMILY TRANSCRIPTIONAL REGULATOR"/>
    <property type="match status" value="1"/>
</dbReference>
<evidence type="ECO:0000256" key="3">
    <source>
        <dbReference type="ARBA" id="ARBA00023163"/>
    </source>
</evidence>
<dbReference type="InterPro" id="IPR037923">
    <property type="entry name" value="HTH-like"/>
</dbReference>
<sequence length="315" mass="34846">MNALDPGTQHSMDGRMSPDIQAAFHIFAAHWRKVNKEWQYPVHTHPMFEINIVLQGSQQMTVGGQSYIQHSGDILFIRPSVLHSSLGTVSEDEMTYYCLHFDIDDLVLRRSLMTMDTVSLSGDTPELQAIRSSLDAIISSTILPDASDTQRSRLVTLNASLQLFTALSSLVLAALPSPARSTLPGVTEKTLALANAIEGLLQESVFTAAATGSRAGSIEDIAAKLGYSPSHCNRAFRQIYGLPPRQYLSDLIIRHAKLLLLDNSLSVESIAYRLGYRDVSHFSKQFKRWTGLPPMGYRQLTEEPGKTDGNRISEK</sequence>
<protein>
    <submittedName>
        <fullName evidence="5">AraC family transcriptional regulator</fullName>
    </submittedName>
</protein>
<dbReference type="SUPFAM" id="SSF51215">
    <property type="entry name" value="Regulatory protein AraC"/>
    <property type="match status" value="1"/>
</dbReference>
<keyword evidence="3" id="KW-0804">Transcription</keyword>
<dbReference type="InterPro" id="IPR020449">
    <property type="entry name" value="Tscrpt_reg_AraC-type_HTH"/>
</dbReference>
<accession>A0ABX2DPE3</accession>
<evidence type="ECO:0000259" key="4">
    <source>
        <dbReference type="PROSITE" id="PS01124"/>
    </source>
</evidence>
<dbReference type="PRINTS" id="PR00032">
    <property type="entry name" value="HTHARAC"/>
</dbReference>
<dbReference type="Gene3D" id="2.60.120.10">
    <property type="entry name" value="Jelly Rolls"/>
    <property type="match status" value="1"/>
</dbReference>
<dbReference type="SUPFAM" id="SSF46689">
    <property type="entry name" value="Homeodomain-like"/>
    <property type="match status" value="2"/>
</dbReference>
<dbReference type="SMART" id="SM00342">
    <property type="entry name" value="HTH_ARAC"/>
    <property type="match status" value="1"/>
</dbReference>
<keyword evidence="2" id="KW-0238">DNA-binding</keyword>